<evidence type="ECO:0000313" key="3">
    <source>
        <dbReference type="EMBL" id="TGB01994.1"/>
    </source>
</evidence>
<feature type="domain" description="DUF6449" evidence="2">
    <location>
        <begin position="432"/>
        <end position="525"/>
    </location>
</feature>
<reference evidence="3 4" key="1">
    <citation type="journal article" date="2003" name="Int. J. Syst. Evol. Microbiol.">
        <title>Halobacillus salinus sp. nov., isolated from a salt lake on the coast of the East Sea in Korea.</title>
        <authorList>
            <person name="Yoon J.H."/>
            <person name="Kang K.H."/>
            <person name="Park Y.H."/>
        </authorList>
    </citation>
    <scope>NUCLEOTIDE SEQUENCE [LARGE SCALE GENOMIC DNA]</scope>
    <source>
        <strain evidence="3 4">HSL-3</strain>
    </source>
</reference>
<feature type="transmembrane region" description="Helical" evidence="1">
    <location>
        <begin position="178"/>
        <end position="200"/>
    </location>
</feature>
<proteinExistence type="predicted"/>
<keyword evidence="1" id="KW-0812">Transmembrane</keyword>
<dbReference type="STRING" id="192814.GCA_900166575_03843"/>
<feature type="transmembrane region" description="Helical" evidence="1">
    <location>
        <begin position="241"/>
        <end position="262"/>
    </location>
</feature>
<protein>
    <recommendedName>
        <fullName evidence="2">DUF6449 domain-containing protein</fullName>
    </recommendedName>
</protein>
<evidence type="ECO:0000313" key="4">
    <source>
        <dbReference type="Proteomes" id="UP000297982"/>
    </source>
</evidence>
<feature type="transmembrane region" description="Helical" evidence="1">
    <location>
        <begin position="343"/>
        <end position="362"/>
    </location>
</feature>
<dbReference type="InterPro" id="IPR045611">
    <property type="entry name" value="DUF6449"/>
</dbReference>
<feature type="transmembrane region" description="Helical" evidence="1">
    <location>
        <begin position="145"/>
        <end position="166"/>
    </location>
</feature>
<keyword evidence="4" id="KW-1185">Reference proteome</keyword>
<dbReference type="AlphaFoldDB" id="A0A4Z0GZ80"/>
<dbReference type="Proteomes" id="UP000297982">
    <property type="component" value="Unassembled WGS sequence"/>
</dbReference>
<keyword evidence="1" id="KW-1133">Transmembrane helix</keyword>
<evidence type="ECO:0000259" key="2">
    <source>
        <dbReference type="Pfam" id="PF20047"/>
    </source>
</evidence>
<evidence type="ECO:0000256" key="1">
    <source>
        <dbReference type="SAM" id="Phobius"/>
    </source>
</evidence>
<accession>A0A4Z0GZ80</accession>
<feature type="transmembrane region" description="Helical" evidence="1">
    <location>
        <begin position="61"/>
        <end position="81"/>
    </location>
</feature>
<dbReference type="Pfam" id="PF20047">
    <property type="entry name" value="DUF6449"/>
    <property type="match status" value="1"/>
</dbReference>
<comment type="caution">
    <text evidence="3">The sequence shown here is derived from an EMBL/GenBank/DDBJ whole genome shotgun (WGS) entry which is preliminary data.</text>
</comment>
<feature type="transmembrane region" description="Helical" evidence="1">
    <location>
        <begin position="109"/>
        <end position="133"/>
    </location>
</feature>
<name>A0A4Z0GZ80_9BACI</name>
<feature type="transmembrane region" description="Helical" evidence="1">
    <location>
        <begin position="306"/>
        <end position="323"/>
    </location>
</feature>
<feature type="transmembrane region" description="Helical" evidence="1">
    <location>
        <begin position="282"/>
        <end position="300"/>
    </location>
</feature>
<keyword evidence="1" id="KW-0472">Membrane</keyword>
<dbReference type="InterPro" id="IPR053046">
    <property type="entry name" value="ABC-5_transporter"/>
</dbReference>
<dbReference type="EMBL" id="SRJC01000004">
    <property type="protein sequence ID" value="TGB01994.1"/>
    <property type="molecule type" value="Genomic_DNA"/>
</dbReference>
<dbReference type="RefSeq" id="WP_135328270.1">
    <property type="nucleotide sequence ID" value="NZ_SRJC01000004.1"/>
</dbReference>
<sequence length="664" mass="75885">MPSRTFLLKKEWMKQDFRNVGWISIVYFVALAFLVPLQVAMKVDDTARLMPVDQGLFSSMFSYEFQVILLFLMPVLMSVFLMRYMHVKSSSDFMHSLPIRREKLFNQRVVSGIVLVLAPVLLNSLLLLLFYIATDVSYFYSLTELGYWTLLMVIISLLVFMSGVFVGTLTGLSAVQGVLTYILLFFPAGIYLIVGFNVSLMVSGFSADYFAEQGVNNLSPLMDLFNFSPAMQNQTEPPSDYGMLLIYLVAAIIFYILALFTYKKRALETAAQALSVSWLKPIFTFGVSFCTALAFGVYFAETAFSFTWLIFGYVLGGSIGFLLSTMLLEKTWRIWHKQTAKRFSIYAGAVAIVLLVAPLAMLPSENYVPNRSEVESVYLGNHYFGYEEYQRTERDVLMTSDDAIEKTIALHESLIDESRPLSEGGRNQFIMYRLNNGKEVYRQYQVANQKVEKELAAVMETEAYKELTYPIMQLTSEMVGKSGLIIEPRLVTVSNVKLTESEDVSQFLESVKEDLYNLTYEEMNETKGQPSYVNILNDPNPYDNNSISYGLSIDQSYAQTISWLKERELYDDAFLEADDIDRIEFYRWEDGYNHPDEAWSTIQDQEGVDKLSVSDVPKIEKALQSEQEWQNIKYLMAIIPNNETEPRLLGISEAPAYVNDHFNE</sequence>
<organism evidence="3 4">
    <name type="scientific">Halobacillus salinus</name>
    <dbReference type="NCBI Taxonomy" id="192814"/>
    <lineage>
        <taxon>Bacteria</taxon>
        <taxon>Bacillati</taxon>
        <taxon>Bacillota</taxon>
        <taxon>Bacilli</taxon>
        <taxon>Bacillales</taxon>
        <taxon>Bacillaceae</taxon>
        <taxon>Halobacillus</taxon>
    </lineage>
</organism>
<gene>
    <name evidence="3" type="ORF">E4663_15295</name>
</gene>
<feature type="transmembrane region" description="Helical" evidence="1">
    <location>
        <begin position="20"/>
        <end position="41"/>
    </location>
</feature>
<dbReference type="PANTHER" id="PTHR39177:SF1">
    <property type="entry name" value="ABC TRANSPORTER PERMEASE YTRC-RELATED"/>
    <property type="match status" value="1"/>
</dbReference>
<dbReference type="PANTHER" id="PTHR39177">
    <property type="entry name" value="ABC TRANSPORTER PERMEASE YTRC-RELATED"/>
    <property type="match status" value="1"/>
</dbReference>